<reference evidence="2" key="1">
    <citation type="submission" date="2022-11" db="UniProtKB">
        <authorList>
            <consortium name="WormBaseParasite"/>
        </authorList>
    </citation>
    <scope>IDENTIFICATION</scope>
</reference>
<accession>A0AC34R2C4</accession>
<evidence type="ECO:0000313" key="2">
    <source>
        <dbReference type="WBParaSite" id="JU765_v2.g2920.t1"/>
    </source>
</evidence>
<organism evidence="1 2">
    <name type="scientific">Panagrolaimus sp. JU765</name>
    <dbReference type="NCBI Taxonomy" id="591449"/>
    <lineage>
        <taxon>Eukaryota</taxon>
        <taxon>Metazoa</taxon>
        <taxon>Ecdysozoa</taxon>
        <taxon>Nematoda</taxon>
        <taxon>Chromadorea</taxon>
        <taxon>Rhabditida</taxon>
        <taxon>Tylenchina</taxon>
        <taxon>Panagrolaimomorpha</taxon>
        <taxon>Panagrolaimoidea</taxon>
        <taxon>Panagrolaimidae</taxon>
        <taxon>Panagrolaimus</taxon>
    </lineage>
</organism>
<dbReference type="WBParaSite" id="JU765_v2.g2920.t1">
    <property type="protein sequence ID" value="JU765_v2.g2920.t1"/>
    <property type="gene ID" value="JU765_v2.g2920"/>
</dbReference>
<protein>
    <submittedName>
        <fullName evidence="2">Uncharacterized protein</fullName>
    </submittedName>
</protein>
<sequence length="228" mass="26336">MDITQNFGNSSIKISYDNRRTLLSSHPFHTVYEQFSKNDLPENVSTSFGGNGTITVKIYQNTTMPTIDLNDLEQYQAEELLLNEDRTLRQMLEIILSQNAVDSGNYDVVRRSELYRKHENKIGYGLCTRVGSSKGVRIIETETKKPNGEVMKEIKPALVIDFKKSPFYCSGKFIDLVTEFLNGYRGNEEEAYREAEKVFKNIRLTPIYQKNRVLQFTKFTSQPFSKLE</sequence>
<dbReference type="Proteomes" id="UP000887576">
    <property type="component" value="Unplaced"/>
</dbReference>
<evidence type="ECO:0000313" key="1">
    <source>
        <dbReference type="Proteomes" id="UP000887576"/>
    </source>
</evidence>
<name>A0AC34R2C4_9BILA</name>
<proteinExistence type="predicted"/>